<name>X0UKS4_9ZZZZ</name>
<dbReference type="EMBL" id="BARS01022996">
    <property type="protein sequence ID" value="GAG06414.1"/>
    <property type="molecule type" value="Genomic_DNA"/>
</dbReference>
<evidence type="ECO:0000313" key="1">
    <source>
        <dbReference type="EMBL" id="GAG06414.1"/>
    </source>
</evidence>
<comment type="caution">
    <text evidence="1">The sequence shown here is derived from an EMBL/GenBank/DDBJ whole genome shotgun (WGS) entry which is preliminary data.</text>
</comment>
<protein>
    <submittedName>
        <fullName evidence="1">Uncharacterized protein</fullName>
    </submittedName>
</protein>
<reference evidence="1" key="1">
    <citation type="journal article" date="2014" name="Front. Microbiol.">
        <title>High frequency of phylogenetically diverse reductive dehalogenase-homologous genes in deep subseafloor sedimentary metagenomes.</title>
        <authorList>
            <person name="Kawai M."/>
            <person name="Futagami T."/>
            <person name="Toyoda A."/>
            <person name="Takaki Y."/>
            <person name="Nishi S."/>
            <person name="Hori S."/>
            <person name="Arai W."/>
            <person name="Tsubouchi T."/>
            <person name="Morono Y."/>
            <person name="Uchiyama I."/>
            <person name="Ito T."/>
            <person name="Fujiyama A."/>
            <person name="Inagaki F."/>
            <person name="Takami H."/>
        </authorList>
    </citation>
    <scope>NUCLEOTIDE SEQUENCE</scope>
    <source>
        <strain evidence="1">Expedition CK06-06</strain>
    </source>
</reference>
<organism evidence="1">
    <name type="scientific">marine sediment metagenome</name>
    <dbReference type="NCBI Taxonomy" id="412755"/>
    <lineage>
        <taxon>unclassified sequences</taxon>
        <taxon>metagenomes</taxon>
        <taxon>ecological metagenomes</taxon>
    </lineage>
</organism>
<accession>X0UKS4</accession>
<gene>
    <name evidence="1" type="ORF">S01H1_36678</name>
</gene>
<proteinExistence type="predicted"/>
<sequence length="105" mass="12151">MTIIDKFYRQGEIIEIVQYWEDPLIVSINHDKKVVEVELRSGIGEKLKPNEISDILAEIHAELEPTCDENGKVTIGLKKALHARLKELRDQIRKDFDLEKGVKKK</sequence>
<dbReference type="AlphaFoldDB" id="X0UKS4"/>